<sequence>MAHRIRAVHDAHGGVEFLIDRSSDRSKHSEEIVDEAKRSRRSHSIGFAREIMHKRSKSCEPSSEMDERRRRGGVGGNGATTCDDSACGARAAASSASSSSSSATTSHCSSVSVYRAKINGAPRHVTAVWHRTLINQSFTISIDGGGGGGAGAGDDGALSHKVELKPWPFWSKRGAKTLDVDGDRLDIVWDLRSAKFPASSPEPAAGYYVALVSRDEVVLLLGDGKKDAFKRTRSRPSLDDAVLVSRRESVSGRRTFAARAPLAAGRKDHEIVVDSAIAGPREPEMRITVDGVVLVHVRSLQWKFRGNETVIVDQSPVQVLWDVHDWIFAGGPAAQAVFVFKPGAPPPGGDRCGRRGGAGAGGIGDEGGYSFFLQAWKTE</sequence>
<protein>
    <recommendedName>
        <fullName evidence="4">DUF868 domain-containing protein</fullName>
    </recommendedName>
</protein>
<reference evidence="3" key="1">
    <citation type="submission" date="2013-06" db="EMBL/GenBank/DDBJ databases">
        <authorList>
            <person name="Zhao Q."/>
        </authorList>
    </citation>
    <scope>NUCLEOTIDE SEQUENCE</scope>
    <source>
        <strain evidence="3">cv. W1943</strain>
    </source>
</reference>
<evidence type="ECO:0000256" key="1">
    <source>
        <dbReference type="SAM" id="MobiDB-lite"/>
    </source>
</evidence>
<evidence type="ECO:0008006" key="4">
    <source>
        <dbReference type="Google" id="ProtNLM"/>
    </source>
</evidence>
<dbReference type="InterPro" id="IPR008586">
    <property type="entry name" value="DUF868_pln"/>
</dbReference>
<dbReference type="HOGENOM" id="CLU_042471_1_0_1"/>
<dbReference type="AlphaFoldDB" id="A0A0E0NB96"/>
<dbReference type="PANTHER" id="PTHR31972:SF2">
    <property type="entry name" value="DUF868 FAMILY PROTEIN (DUF868)"/>
    <property type="match status" value="1"/>
</dbReference>
<organism evidence="2 3">
    <name type="scientific">Oryza rufipogon</name>
    <name type="common">Brownbeard rice</name>
    <name type="synonym">Asian wild rice</name>
    <dbReference type="NCBI Taxonomy" id="4529"/>
    <lineage>
        <taxon>Eukaryota</taxon>
        <taxon>Viridiplantae</taxon>
        <taxon>Streptophyta</taxon>
        <taxon>Embryophyta</taxon>
        <taxon>Tracheophyta</taxon>
        <taxon>Spermatophyta</taxon>
        <taxon>Magnoliopsida</taxon>
        <taxon>Liliopsida</taxon>
        <taxon>Poales</taxon>
        <taxon>Poaceae</taxon>
        <taxon>BOP clade</taxon>
        <taxon>Oryzoideae</taxon>
        <taxon>Oryzeae</taxon>
        <taxon>Oryzinae</taxon>
        <taxon>Oryza</taxon>
    </lineage>
</organism>
<feature type="region of interest" description="Disordered" evidence="1">
    <location>
        <begin position="22"/>
        <end position="82"/>
    </location>
</feature>
<dbReference type="EnsemblPlants" id="ORUFI02G07650.1">
    <property type="protein sequence ID" value="ORUFI02G07650.1"/>
    <property type="gene ID" value="ORUFI02G07650"/>
</dbReference>
<name>A0A0E0NB96_ORYRU</name>
<dbReference type="eggNOG" id="ENOG502QUX5">
    <property type="taxonomic scope" value="Eukaryota"/>
</dbReference>
<dbReference type="PANTHER" id="PTHR31972">
    <property type="entry name" value="EXPRESSED PROTEIN"/>
    <property type="match status" value="1"/>
</dbReference>
<dbReference type="Gramene" id="ORUFI02G07650.1">
    <property type="protein sequence ID" value="ORUFI02G07650.1"/>
    <property type="gene ID" value="ORUFI02G07650"/>
</dbReference>
<dbReference type="OMA" id="EGTDFCF"/>
<evidence type="ECO:0000313" key="2">
    <source>
        <dbReference type="EnsemblPlants" id="ORUFI02G07650.1"/>
    </source>
</evidence>
<proteinExistence type="predicted"/>
<dbReference type="STRING" id="4529.A0A0E0NB96"/>
<evidence type="ECO:0000313" key="3">
    <source>
        <dbReference type="Proteomes" id="UP000008022"/>
    </source>
</evidence>
<dbReference type="Pfam" id="PF05910">
    <property type="entry name" value="DUF868"/>
    <property type="match status" value="1"/>
</dbReference>
<feature type="compositionally biased region" description="Basic and acidic residues" evidence="1">
    <location>
        <begin position="22"/>
        <end position="37"/>
    </location>
</feature>
<accession>A0A0E0NB96</accession>
<dbReference type="Proteomes" id="UP000008022">
    <property type="component" value="Unassembled WGS sequence"/>
</dbReference>
<keyword evidence="3" id="KW-1185">Reference proteome</keyword>
<reference evidence="2" key="2">
    <citation type="submission" date="2015-06" db="UniProtKB">
        <authorList>
            <consortium name="EnsemblPlants"/>
        </authorList>
    </citation>
    <scope>IDENTIFICATION</scope>
</reference>